<keyword evidence="4" id="KW-1133">Transmembrane helix</keyword>
<gene>
    <name evidence="6" type="ORF">E3N88_17697</name>
</gene>
<keyword evidence="4" id="KW-0812">Transmembrane</keyword>
<proteinExistence type="predicted"/>
<dbReference type="CDD" id="cd16495">
    <property type="entry name" value="RING_CH-C4HC3_MARCH"/>
    <property type="match status" value="1"/>
</dbReference>
<dbReference type="EMBL" id="SZYD01000009">
    <property type="protein sequence ID" value="KAD5317751.1"/>
    <property type="molecule type" value="Genomic_DNA"/>
</dbReference>
<keyword evidence="3" id="KW-0862">Zinc</keyword>
<dbReference type="PROSITE" id="PS51292">
    <property type="entry name" value="ZF_RING_CH"/>
    <property type="match status" value="1"/>
</dbReference>
<evidence type="ECO:0000256" key="4">
    <source>
        <dbReference type="SAM" id="Phobius"/>
    </source>
</evidence>
<dbReference type="PANTHER" id="PTHR46347">
    <property type="entry name" value="RING/FYVE/PHD ZINC FINGER SUPERFAMILY PROTEIN"/>
    <property type="match status" value="1"/>
</dbReference>
<evidence type="ECO:0000256" key="1">
    <source>
        <dbReference type="ARBA" id="ARBA00022723"/>
    </source>
</evidence>
<evidence type="ECO:0000313" key="6">
    <source>
        <dbReference type="EMBL" id="KAD5317751.1"/>
    </source>
</evidence>
<evidence type="ECO:0000256" key="2">
    <source>
        <dbReference type="ARBA" id="ARBA00022771"/>
    </source>
</evidence>
<keyword evidence="1" id="KW-0479">Metal-binding</keyword>
<dbReference type="InterPro" id="IPR013083">
    <property type="entry name" value="Znf_RING/FYVE/PHD"/>
</dbReference>
<dbReference type="PANTHER" id="PTHR46347:SF11">
    <property type="entry name" value="E3 UBIQUITIN-PROTEIN LIGASE MARCH2-LIKE"/>
    <property type="match status" value="1"/>
</dbReference>
<feature type="transmembrane region" description="Helical" evidence="4">
    <location>
        <begin position="126"/>
        <end position="147"/>
    </location>
</feature>
<dbReference type="Proteomes" id="UP000326396">
    <property type="component" value="Linkage Group LG17"/>
</dbReference>
<dbReference type="Gene3D" id="3.30.40.10">
    <property type="entry name" value="Zinc/RING finger domain, C3HC4 (zinc finger)"/>
    <property type="match status" value="1"/>
</dbReference>
<name>A0A5N6NSR3_9ASTR</name>
<feature type="transmembrane region" description="Helical" evidence="4">
    <location>
        <begin position="229"/>
        <end position="253"/>
    </location>
</feature>
<dbReference type="InterPro" id="IPR011016">
    <property type="entry name" value="Znf_RING-CH"/>
</dbReference>
<accession>A0A5N6NSR3</accession>
<dbReference type="AlphaFoldDB" id="A0A5N6NSR3"/>
<sequence length="301" mass="34079">MSDEIELEECGFGNPSDARNHRNAVVVAPGACAMKFEDVETGTMAFCRICLECNGEQDDDLISPCLCKGTQQFVHRACLDNWRSIKEGFAFSHCSTCKAQFHLKVVKQKAISWPKIKFRLFVARDVFLVFLALQMVIGLIGGLAYTFDKDGSYRTSVTVEWYPILSTHPIPFYYCIGVLFFFVVVGFFGLIIHCLSCNNDPRVIGCQNFCFGCGILDCFPTSMEIWAVVIVFLVVVFTILGIAYGFLAATIALQRIWQRHYRTLTKKELTKEFVVEDLHGSYTPPEMAPELFNRLCMLKLM</sequence>
<keyword evidence="7" id="KW-1185">Reference proteome</keyword>
<reference evidence="6 7" key="1">
    <citation type="submission" date="2019-05" db="EMBL/GenBank/DDBJ databases">
        <title>Mikania micrantha, genome provides insights into the molecular mechanism of rapid growth.</title>
        <authorList>
            <person name="Liu B."/>
        </authorList>
    </citation>
    <scope>NUCLEOTIDE SEQUENCE [LARGE SCALE GENOMIC DNA]</scope>
    <source>
        <strain evidence="6">NLD-2019</strain>
        <tissue evidence="6">Leaf</tissue>
    </source>
</reference>
<comment type="caution">
    <text evidence="6">The sequence shown here is derived from an EMBL/GenBank/DDBJ whole genome shotgun (WGS) entry which is preliminary data.</text>
</comment>
<organism evidence="6 7">
    <name type="scientific">Mikania micrantha</name>
    <name type="common">bitter vine</name>
    <dbReference type="NCBI Taxonomy" id="192012"/>
    <lineage>
        <taxon>Eukaryota</taxon>
        <taxon>Viridiplantae</taxon>
        <taxon>Streptophyta</taxon>
        <taxon>Embryophyta</taxon>
        <taxon>Tracheophyta</taxon>
        <taxon>Spermatophyta</taxon>
        <taxon>Magnoliopsida</taxon>
        <taxon>eudicotyledons</taxon>
        <taxon>Gunneridae</taxon>
        <taxon>Pentapetalae</taxon>
        <taxon>asterids</taxon>
        <taxon>campanulids</taxon>
        <taxon>Asterales</taxon>
        <taxon>Asteraceae</taxon>
        <taxon>Asteroideae</taxon>
        <taxon>Heliantheae alliance</taxon>
        <taxon>Eupatorieae</taxon>
        <taxon>Mikania</taxon>
    </lineage>
</organism>
<dbReference type="SMART" id="SM00744">
    <property type="entry name" value="RINGv"/>
    <property type="match status" value="1"/>
</dbReference>
<protein>
    <recommendedName>
        <fullName evidence="5">RING-CH-type domain-containing protein</fullName>
    </recommendedName>
</protein>
<dbReference type="OrthoDB" id="264354at2759"/>
<dbReference type="Pfam" id="PF12906">
    <property type="entry name" value="RINGv"/>
    <property type="match status" value="1"/>
</dbReference>
<dbReference type="SUPFAM" id="SSF57850">
    <property type="entry name" value="RING/U-box"/>
    <property type="match status" value="1"/>
</dbReference>
<keyword evidence="2" id="KW-0863">Zinc-finger</keyword>
<feature type="domain" description="RING-CH-type" evidence="5">
    <location>
        <begin position="39"/>
        <end position="104"/>
    </location>
</feature>
<evidence type="ECO:0000256" key="3">
    <source>
        <dbReference type="ARBA" id="ARBA00022833"/>
    </source>
</evidence>
<keyword evidence="4" id="KW-0472">Membrane</keyword>
<evidence type="ECO:0000259" key="5">
    <source>
        <dbReference type="PROSITE" id="PS51292"/>
    </source>
</evidence>
<feature type="transmembrane region" description="Helical" evidence="4">
    <location>
        <begin position="171"/>
        <end position="192"/>
    </location>
</feature>
<dbReference type="GO" id="GO:0008270">
    <property type="term" value="F:zinc ion binding"/>
    <property type="evidence" value="ECO:0007669"/>
    <property type="project" value="UniProtKB-KW"/>
</dbReference>
<evidence type="ECO:0000313" key="7">
    <source>
        <dbReference type="Proteomes" id="UP000326396"/>
    </source>
</evidence>